<dbReference type="RefSeq" id="WP_286246717.1">
    <property type="nucleotide sequence ID" value="NZ_AP018448.1"/>
</dbReference>
<reference evidence="1 2" key="2">
    <citation type="journal article" date="2023" name="ChemBioChem">
        <title>Acyltransferase Domain Exchange between Two Independent Type I Polyketide Synthases in the Same Producer Strain of Macrolide Antibiotics.</title>
        <authorList>
            <person name="Kudo F."/>
            <person name="Kishikawa K."/>
            <person name="Tsuboi K."/>
            <person name="Kido T."/>
            <person name="Usui T."/>
            <person name="Hashimoto J."/>
            <person name="Shin-Ya K."/>
            <person name="Miyanaga A."/>
            <person name="Eguchi T."/>
        </authorList>
    </citation>
    <scope>NUCLEOTIDE SEQUENCE [LARGE SCALE GENOMIC DNA]</scope>
    <source>
        <strain evidence="1 2">A-8890</strain>
    </source>
</reference>
<name>A0ABM7F000_9ACTN</name>
<dbReference type="EMBL" id="AP018448">
    <property type="protein sequence ID" value="BBC28813.1"/>
    <property type="molecule type" value="Genomic_DNA"/>
</dbReference>
<organism evidence="1 2">
    <name type="scientific">Streptomyces graminofaciens</name>
    <dbReference type="NCBI Taxonomy" id="68212"/>
    <lineage>
        <taxon>Bacteria</taxon>
        <taxon>Bacillati</taxon>
        <taxon>Actinomycetota</taxon>
        <taxon>Actinomycetes</taxon>
        <taxon>Kitasatosporales</taxon>
        <taxon>Streptomycetaceae</taxon>
        <taxon>Streptomyces</taxon>
    </lineage>
</organism>
<evidence type="ECO:0000313" key="1">
    <source>
        <dbReference type="EMBL" id="BBC28813.1"/>
    </source>
</evidence>
<accession>A0ABM7F000</accession>
<evidence type="ECO:0000313" key="2">
    <source>
        <dbReference type="Proteomes" id="UP001321542"/>
    </source>
</evidence>
<reference evidence="1 2" key="1">
    <citation type="journal article" date="2010" name="ChemBioChem">
        <title>Cloning and characterization of the biosynthetic gene cluster of 16-membered macrolide antibiotic FD-891: involvement of a dual functional cytochrome P450 monooxygenase catalyzing epoxidation and hydroxylation.</title>
        <authorList>
            <person name="Kudo F."/>
            <person name="Motegi A."/>
            <person name="Mizoue K."/>
            <person name="Eguchi T."/>
        </authorList>
    </citation>
    <scope>NUCLEOTIDE SEQUENCE [LARGE SCALE GENOMIC DNA]</scope>
    <source>
        <strain evidence="1 2">A-8890</strain>
    </source>
</reference>
<gene>
    <name evidence="1" type="ORF">SGFS_001040</name>
</gene>
<dbReference type="Proteomes" id="UP001321542">
    <property type="component" value="Chromosome"/>
</dbReference>
<proteinExistence type="predicted"/>
<protein>
    <submittedName>
        <fullName evidence="1">Uncharacterized protein</fullName>
    </submittedName>
</protein>
<sequence>MSKHTVPGHENLQAAARTVITTLAGATDPQRLLQHCRSLHTAVTEMEAMLTDAPATEGTPGVSCGHSLT</sequence>
<keyword evidence="2" id="KW-1185">Reference proteome</keyword>